<dbReference type="InterPro" id="IPR006145">
    <property type="entry name" value="PsdUridine_synth_RsuA/RluA"/>
</dbReference>
<name>C4Z9Y4_AGARV</name>
<organism evidence="7 8">
    <name type="scientific">Agathobacter rectalis (strain ATCC 33656 / DSM 3377 / JCM 17463 / KCTC 5835 / VPI 0990)</name>
    <name type="common">Eubacterium rectale</name>
    <dbReference type="NCBI Taxonomy" id="515619"/>
    <lineage>
        <taxon>Bacteria</taxon>
        <taxon>Bacillati</taxon>
        <taxon>Bacillota</taxon>
        <taxon>Clostridia</taxon>
        <taxon>Lachnospirales</taxon>
        <taxon>Lachnospiraceae</taxon>
        <taxon>Agathobacter</taxon>
    </lineage>
</organism>
<reference evidence="7 8" key="1">
    <citation type="journal article" date="2009" name="Proc. Natl. Acad. Sci. U.S.A.">
        <title>Characterizing a model human gut microbiota composed of members of its two dominant bacterial phyla.</title>
        <authorList>
            <person name="Mahowald M.A."/>
            <person name="Rey F.E."/>
            <person name="Seedorf H."/>
            <person name="Turnbaugh P.J."/>
            <person name="Fulton R.S."/>
            <person name="Wollam A."/>
            <person name="Shah N."/>
            <person name="Wang C."/>
            <person name="Magrini V."/>
            <person name="Wilson R.K."/>
            <person name="Cantarel B.L."/>
            <person name="Coutinho P.M."/>
            <person name="Henrissat B."/>
            <person name="Crock L.W."/>
            <person name="Russell A."/>
            <person name="Verberkmoes N.C."/>
            <person name="Hettich R.L."/>
            <person name="Gordon J.I."/>
        </authorList>
    </citation>
    <scope>NUCLEOTIDE SEQUENCE [LARGE SCALE GENOMIC DNA]</scope>
    <source>
        <strain evidence="8">ATCC 33656 / DSM 3377 / JCM 17463 / KCTC 5835 / LMG 30912 / VPI 0990</strain>
    </source>
</reference>
<dbReference type="HOGENOM" id="CLU_024979_1_2_9"/>
<evidence type="ECO:0000256" key="4">
    <source>
        <dbReference type="PROSITE-ProRule" id="PRU00182"/>
    </source>
</evidence>
<dbReference type="CDD" id="cd00165">
    <property type="entry name" value="S4"/>
    <property type="match status" value="1"/>
</dbReference>
<feature type="domain" description="RNA-binding S4" evidence="6">
    <location>
        <begin position="12"/>
        <end position="70"/>
    </location>
</feature>
<keyword evidence="2 4" id="KW-0694">RNA-binding</keyword>
<dbReference type="InterPro" id="IPR000748">
    <property type="entry name" value="PsdUridine_synth_RsuA/RluB/E/F"/>
</dbReference>
<evidence type="ECO:0000256" key="3">
    <source>
        <dbReference type="ARBA" id="ARBA00023235"/>
    </source>
</evidence>
<dbReference type="GO" id="GO:0003723">
    <property type="term" value="F:RNA binding"/>
    <property type="evidence" value="ECO:0007669"/>
    <property type="project" value="UniProtKB-KW"/>
</dbReference>
<dbReference type="InterPro" id="IPR020103">
    <property type="entry name" value="PsdUridine_synth_cat_dom_sf"/>
</dbReference>
<comment type="similarity">
    <text evidence="1 5">Belongs to the pseudouridine synthase RsuA family.</text>
</comment>
<dbReference type="PROSITE" id="PS01149">
    <property type="entry name" value="PSI_RSU"/>
    <property type="match status" value="1"/>
</dbReference>
<dbReference type="InterPro" id="IPR050343">
    <property type="entry name" value="RsuA_PseudoU_synthase"/>
</dbReference>
<sequence>MTVYVERNINMIRLDKFLSEMGLGTRSEVKKLIKTGQIAINGTVAAKPETKVDTDADEVSVNGRIVKYQRYEYYLFNKPSGCVSATCDNVHDTVMDYITDAVHDDLFPVGRLDIDTEGLLLITNDGALSHELLSPSKHVAKTYYARIDGEVTLDDIIRFKEGIDIGEEKPTKPAELVIKKSGSVSEIELTITEGKFHQVKRMFEALGKRVIYLKRISMGPLKLPDDLKTGTYRALTQAETDMLMQIKSGK</sequence>
<dbReference type="AlphaFoldDB" id="C4Z9Y4"/>
<dbReference type="CDD" id="cd02553">
    <property type="entry name" value="PseudoU_synth_RsuA"/>
    <property type="match status" value="1"/>
</dbReference>
<proteinExistence type="inferred from homology"/>
<dbReference type="InterPro" id="IPR036986">
    <property type="entry name" value="S4_RNA-bd_sf"/>
</dbReference>
<dbReference type="Pfam" id="PF01479">
    <property type="entry name" value="S4"/>
    <property type="match status" value="1"/>
</dbReference>
<dbReference type="STRING" id="515619.EUBREC_1681"/>
<evidence type="ECO:0000259" key="6">
    <source>
        <dbReference type="SMART" id="SM00363"/>
    </source>
</evidence>
<dbReference type="PROSITE" id="PS50889">
    <property type="entry name" value="S4"/>
    <property type="match status" value="1"/>
</dbReference>
<gene>
    <name evidence="7" type="ordered locus">EUBREC_1681</name>
</gene>
<dbReference type="Gene3D" id="3.30.70.1560">
    <property type="entry name" value="Alpha-L RNA-binding motif"/>
    <property type="match status" value="1"/>
</dbReference>
<dbReference type="SMART" id="SM00363">
    <property type="entry name" value="S4"/>
    <property type="match status" value="1"/>
</dbReference>
<protein>
    <recommendedName>
        <fullName evidence="5">Pseudouridine synthase</fullName>
        <ecNumber evidence="5">5.4.99.-</ecNumber>
    </recommendedName>
</protein>
<dbReference type="Proteomes" id="UP000001477">
    <property type="component" value="Chromosome"/>
</dbReference>
<dbReference type="InterPro" id="IPR020094">
    <property type="entry name" value="TruA/RsuA/RluB/E/F_N"/>
</dbReference>
<evidence type="ECO:0000256" key="5">
    <source>
        <dbReference type="RuleBase" id="RU003887"/>
    </source>
</evidence>
<accession>C4Z9Y4</accession>
<evidence type="ECO:0000256" key="1">
    <source>
        <dbReference type="ARBA" id="ARBA00008348"/>
    </source>
</evidence>
<dbReference type="PANTHER" id="PTHR47683:SF4">
    <property type="entry name" value="PSEUDOURIDINE SYNTHASE"/>
    <property type="match status" value="1"/>
</dbReference>
<dbReference type="PANTHER" id="PTHR47683">
    <property type="entry name" value="PSEUDOURIDINE SYNTHASE FAMILY PROTEIN-RELATED"/>
    <property type="match status" value="1"/>
</dbReference>
<dbReference type="FunFam" id="3.10.290.10:FF:000003">
    <property type="entry name" value="Pseudouridine synthase"/>
    <property type="match status" value="1"/>
</dbReference>
<evidence type="ECO:0000313" key="8">
    <source>
        <dbReference type="Proteomes" id="UP000001477"/>
    </source>
</evidence>
<dbReference type="FunFam" id="3.30.70.1560:FF:000001">
    <property type="entry name" value="Pseudouridine synthase"/>
    <property type="match status" value="1"/>
</dbReference>
<dbReference type="InterPro" id="IPR018496">
    <property type="entry name" value="PsdUridine_synth_RsuA/RluB_CS"/>
</dbReference>
<dbReference type="GO" id="GO:0005829">
    <property type="term" value="C:cytosol"/>
    <property type="evidence" value="ECO:0007669"/>
    <property type="project" value="UniProtKB-ARBA"/>
</dbReference>
<dbReference type="EC" id="5.4.99.-" evidence="5"/>
<dbReference type="EMBL" id="CP001107">
    <property type="protein sequence ID" value="ACR75425.1"/>
    <property type="molecule type" value="Genomic_DNA"/>
</dbReference>
<dbReference type="NCBIfam" id="TIGR00093">
    <property type="entry name" value="pseudouridine synthase"/>
    <property type="match status" value="1"/>
</dbReference>
<keyword evidence="3 5" id="KW-0413">Isomerase</keyword>
<dbReference type="GO" id="GO:0120159">
    <property type="term" value="F:rRNA pseudouridine synthase activity"/>
    <property type="evidence" value="ECO:0007669"/>
    <property type="project" value="UniProtKB-ARBA"/>
</dbReference>
<dbReference type="SUPFAM" id="SSF55174">
    <property type="entry name" value="Alpha-L RNA-binding motif"/>
    <property type="match status" value="1"/>
</dbReference>
<dbReference type="Gene3D" id="3.10.290.10">
    <property type="entry name" value="RNA-binding S4 domain"/>
    <property type="match status" value="1"/>
</dbReference>
<evidence type="ECO:0000313" key="7">
    <source>
        <dbReference type="EMBL" id="ACR75425.1"/>
    </source>
</evidence>
<dbReference type="SUPFAM" id="SSF55120">
    <property type="entry name" value="Pseudouridine synthase"/>
    <property type="match status" value="1"/>
</dbReference>
<dbReference type="KEGG" id="ere:EUBREC_1681"/>
<dbReference type="PaxDb" id="515619-EUBREC_1681"/>
<dbReference type="Pfam" id="PF00849">
    <property type="entry name" value="PseudoU_synth_2"/>
    <property type="match status" value="1"/>
</dbReference>
<dbReference type="GO" id="GO:0000455">
    <property type="term" value="P:enzyme-directed rRNA pseudouridine synthesis"/>
    <property type="evidence" value="ECO:0007669"/>
    <property type="project" value="UniProtKB-ARBA"/>
</dbReference>
<dbReference type="InterPro" id="IPR002942">
    <property type="entry name" value="S4_RNA-bd"/>
</dbReference>
<evidence type="ECO:0000256" key="2">
    <source>
        <dbReference type="ARBA" id="ARBA00022884"/>
    </source>
</evidence>
<dbReference type="Gene3D" id="3.30.70.580">
    <property type="entry name" value="Pseudouridine synthase I, catalytic domain, N-terminal subdomain"/>
    <property type="match status" value="1"/>
</dbReference>
<dbReference type="InterPro" id="IPR042092">
    <property type="entry name" value="PsdUridine_s_RsuA/RluB/E/F_cat"/>
</dbReference>